<dbReference type="Gene3D" id="3.40.30.10">
    <property type="entry name" value="Glutaredoxin"/>
    <property type="match status" value="1"/>
</dbReference>
<keyword evidence="3" id="KW-1185">Reference proteome</keyword>
<evidence type="ECO:0000313" key="2">
    <source>
        <dbReference type="EMBL" id="MDM0046072.1"/>
    </source>
</evidence>
<gene>
    <name evidence="2" type="ORF">QTH91_16400</name>
</gene>
<dbReference type="Pfam" id="PF01323">
    <property type="entry name" value="DSBA"/>
    <property type="match status" value="1"/>
</dbReference>
<feature type="domain" description="DSBA-like thioredoxin" evidence="1">
    <location>
        <begin position="9"/>
        <end position="212"/>
    </location>
</feature>
<reference evidence="2" key="1">
    <citation type="submission" date="2023-06" db="EMBL/GenBank/DDBJ databases">
        <authorList>
            <person name="Jiang Y."/>
            <person name="Liu Q."/>
        </authorList>
    </citation>
    <scope>NUCLEOTIDE SEQUENCE</scope>
    <source>
        <strain evidence="2">CGMCC 1.12089</strain>
    </source>
</reference>
<sequence>MSTPTTLRIDFVSDVSCPWCAVGLGALEQALGRVAPDIRAELHFQPFELNPHMAPEGQDSIEHLTEKYGISEEQVRANGEHLRRRGATVGFDFDLGRRKRVWNTFDAHRLLHWAEEVDLAKQHALKKALFKAYFSDGLSPSDHDLLVRLAGEAGLDTQRAAEILASDEFAAETREREHMYTGAGIHSVPAIIFNNQHLISGGQPAELFERALRQIAGAAPRDTQEA</sequence>
<dbReference type="Proteomes" id="UP001174908">
    <property type="component" value="Unassembled WGS sequence"/>
</dbReference>
<evidence type="ECO:0000259" key="1">
    <source>
        <dbReference type="Pfam" id="PF01323"/>
    </source>
</evidence>
<dbReference type="CDD" id="cd03024">
    <property type="entry name" value="DsbA_FrnE"/>
    <property type="match status" value="1"/>
</dbReference>
<protein>
    <submittedName>
        <fullName evidence="2">DsbA family oxidoreductase</fullName>
    </submittedName>
</protein>
<dbReference type="PANTHER" id="PTHR13887:SF41">
    <property type="entry name" value="THIOREDOXIN SUPERFAMILY PROTEIN"/>
    <property type="match status" value="1"/>
</dbReference>
<dbReference type="PANTHER" id="PTHR13887">
    <property type="entry name" value="GLUTATHIONE S-TRANSFERASE KAPPA"/>
    <property type="match status" value="1"/>
</dbReference>
<dbReference type="SUPFAM" id="SSF52833">
    <property type="entry name" value="Thioredoxin-like"/>
    <property type="match status" value="1"/>
</dbReference>
<accession>A0ABT7NDT4</accession>
<dbReference type="InterPro" id="IPR036249">
    <property type="entry name" value="Thioredoxin-like_sf"/>
</dbReference>
<proteinExistence type="predicted"/>
<dbReference type="EMBL" id="JASZYV010000003">
    <property type="protein sequence ID" value="MDM0046072.1"/>
    <property type="molecule type" value="Genomic_DNA"/>
</dbReference>
<dbReference type="InterPro" id="IPR001853">
    <property type="entry name" value="DSBA-like_thioredoxin_dom"/>
</dbReference>
<evidence type="ECO:0000313" key="3">
    <source>
        <dbReference type="Proteomes" id="UP001174908"/>
    </source>
</evidence>
<organism evidence="2 3">
    <name type="scientific">Variovorax dokdonensis</name>
    <dbReference type="NCBI Taxonomy" id="344883"/>
    <lineage>
        <taxon>Bacteria</taxon>
        <taxon>Pseudomonadati</taxon>
        <taxon>Pseudomonadota</taxon>
        <taxon>Betaproteobacteria</taxon>
        <taxon>Burkholderiales</taxon>
        <taxon>Comamonadaceae</taxon>
        <taxon>Variovorax</taxon>
    </lineage>
</organism>
<dbReference type="RefSeq" id="WP_286661164.1">
    <property type="nucleotide sequence ID" value="NZ_JASZYV010000003.1"/>
</dbReference>
<name>A0ABT7NDT4_9BURK</name>
<comment type="caution">
    <text evidence="2">The sequence shown here is derived from an EMBL/GenBank/DDBJ whole genome shotgun (WGS) entry which is preliminary data.</text>
</comment>